<evidence type="ECO:0000313" key="7">
    <source>
        <dbReference type="Proteomes" id="UP001237011"/>
    </source>
</evidence>
<evidence type="ECO:0000256" key="3">
    <source>
        <dbReference type="ARBA" id="ARBA00022801"/>
    </source>
</evidence>
<dbReference type="Pfam" id="PF00082">
    <property type="entry name" value="Peptidase_S8"/>
    <property type="match status" value="1"/>
</dbReference>
<evidence type="ECO:0000259" key="5">
    <source>
        <dbReference type="Pfam" id="PF00082"/>
    </source>
</evidence>
<dbReference type="InterPro" id="IPR036852">
    <property type="entry name" value="Peptidase_S8/S53_dom_sf"/>
</dbReference>
<evidence type="ECO:0000256" key="1">
    <source>
        <dbReference type="ARBA" id="ARBA00011073"/>
    </source>
</evidence>
<evidence type="ECO:0000256" key="2">
    <source>
        <dbReference type="ARBA" id="ARBA00022670"/>
    </source>
</evidence>
<reference evidence="6" key="1">
    <citation type="submission" date="2023-08" db="EMBL/GenBank/DDBJ databases">
        <title>Complete genome sequence of Mycoplasma seminis 2200.</title>
        <authorList>
            <person name="Spergser J."/>
        </authorList>
    </citation>
    <scope>NUCLEOTIDE SEQUENCE [LARGE SCALE GENOMIC DNA]</scope>
    <source>
        <strain evidence="6">2200</strain>
    </source>
</reference>
<dbReference type="InterPro" id="IPR023828">
    <property type="entry name" value="Peptidase_S8_Ser-AS"/>
</dbReference>
<proteinExistence type="inferred from homology"/>
<dbReference type="InterPro" id="IPR000209">
    <property type="entry name" value="Peptidase_S8/S53_dom"/>
</dbReference>
<dbReference type="PANTHER" id="PTHR43806:SF11">
    <property type="entry name" value="CEREVISIN-RELATED"/>
    <property type="match status" value="1"/>
</dbReference>
<dbReference type="Gene3D" id="3.40.50.200">
    <property type="entry name" value="Peptidase S8/S53 domain"/>
    <property type="match status" value="1"/>
</dbReference>
<evidence type="ECO:0000313" key="6">
    <source>
        <dbReference type="EMBL" id="WLP85373.1"/>
    </source>
</evidence>
<dbReference type="SUPFAM" id="SSF52743">
    <property type="entry name" value="Subtilisin-like"/>
    <property type="match status" value="1"/>
</dbReference>
<keyword evidence="3" id="KW-0378">Hydrolase</keyword>
<gene>
    <name evidence="6" type="ORF">Q8852_03570</name>
</gene>
<name>A0ABY9H9U9_9MOLU</name>
<dbReference type="Proteomes" id="UP001237011">
    <property type="component" value="Chromosome"/>
</dbReference>
<dbReference type="PROSITE" id="PS00138">
    <property type="entry name" value="SUBTILASE_SER"/>
    <property type="match status" value="1"/>
</dbReference>
<keyword evidence="4" id="KW-0720">Serine protease</keyword>
<dbReference type="EMBL" id="CP132191">
    <property type="protein sequence ID" value="WLP85373.1"/>
    <property type="molecule type" value="Genomic_DNA"/>
</dbReference>
<feature type="domain" description="Peptidase S8/S53" evidence="5">
    <location>
        <begin position="130"/>
        <end position="529"/>
    </location>
</feature>
<comment type="similarity">
    <text evidence="1">Belongs to the peptidase S8 family.</text>
</comment>
<dbReference type="InterPro" id="IPR050131">
    <property type="entry name" value="Peptidase_S8_subtilisin-like"/>
</dbReference>
<keyword evidence="2" id="KW-0645">Protease</keyword>
<keyword evidence="7" id="KW-1185">Reference proteome</keyword>
<sequence>MKKSWKIKNIFAILGIGLLPIVSTSFISATINKEVKTKNIDELSKDKNISINSKNNYQISEFDYEILKEFYKPYYNKLGLRYHLNQYSKGAKLDKNSPYNKVGIIEVDNSNLSYLPSKLVDFEINKKENIANNVYDTHGIGVASLIGTDTGINKKANIFFTSLTDNGNDYRESLDYMVKNGVNIINMSFETVDFYTKLDSKNIVHKGQGRNFESEIPTNTYDKDSKLITDKWIFDVKKDITNNFFYKQNLNNYLFFKNLVHIINLYDDIMGNKTNYYSMKSAEIRFNEIMDEYIKKYNLIIVKSAGNKARNRNDFRKYWKDITEHYEDFKEYILYNENIKGLFPPNIQKFIKYVVKNNSILFKIFWNQKERFSDPTWIKNKLINAMEEINNFPQAQNVIYVGAVDYNNIPTEFSSYTLNKSEISPLISAYGEHSDKDDEFIKNNNEGLLTRRESNEKLRKNNGVSQRDYEFEKTYNEIANFNGTSMAAPIITGMLSLLQTQNNKLFNVSEAKTLLVASATYANTYTENTKYDDIKVKNEFWKNNRSKSKSGFGIPKYFKMQKFISNNMLKTFTPEEFNSSRGFNNVYSSEFIDSKSQIDAIKHTASFISYSTDEVITTELLRSLKTRTEWEMVSTFKNMYLAKKNTIKVFNDEKNPIDVFAEVTWGSQLRAKQSMSPNSNTEKLNFGNYKKSHVKYEYFIISHQLENILNILEQVYTDDTKLNPRGYDKDIMEAYIKMIYWRQLAYKISFSYIKEIHETE</sequence>
<accession>A0ABY9H9U9</accession>
<protein>
    <submittedName>
        <fullName evidence="6">S8 family serine peptidase</fullName>
    </submittedName>
</protein>
<organism evidence="6 7">
    <name type="scientific">Mycoplasma seminis</name>
    <dbReference type="NCBI Taxonomy" id="512749"/>
    <lineage>
        <taxon>Bacteria</taxon>
        <taxon>Bacillati</taxon>
        <taxon>Mycoplasmatota</taxon>
        <taxon>Mollicutes</taxon>
        <taxon>Mycoplasmataceae</taxon>
        <taxon>Mycoplasma</taxon>
    </lineage>
</organism>
<evidence type="ECO:0000256" key="4">
    <source>
        <dbReference type="ARBA" id="ARBA00022825"/>
    </source>
</evidence>
<dbReference type="RefSeq" id="WP_305937809.1">
    <property type="nucleotide sequence ID" value="NZ_CP132191.1"/>
</dbReference>
<dbReference type="PANTHER" id="PTHR43806">
    <property type="entry name" value="PEPTIDASE S8"/>
    <property type="match status" value="1"/>
</dbReference>